<dbReference type="InterPro" id="IPR037056">
    <property type="entry name" value="RNase_H1_N_sf"/>
</dbReference>
<dbReference type="HOGENOM" id="CLU_1731661_0_0_1"/>
<dbReference type="SUPFAM" id="SSF55658">
    <property type="entry name" value="L9 N-domain-like"/>
    <property type="match status" value="1"/>
</dbReference>
<feature type="domain" description="Ribonuclease H1 N-terminal" evidence="1">
    <location>
        <begin position="116"/>
        <end position="157"/>
    </location>
</feature>
<dbReference type="EMBL" id="KN834813">
    <property type="protein sequence ID" value="KIK54790.1"/>
    <property type="molecule type" value="Genomic_DNA"/>
</dbReference>
<evidence type="ECO:0000259" key="1">
    <source>
        <dbReference type="Pfam" id="PF01693"/>
    </source>
</evidence>
<organism evidence="2 3">
    <name type="scientific">Collybiopsis luxurians FD-317 M1</name>
    <dbReference type="NCBI Taxonomy" id="944289"/>
    <lineage>
        <taxon>Eukaryota</taxon>
        <taxon>Fungi</taxon>
        <taxon>Dikarya</taxon>
        <taxon>Basidiomycota</taxon>
        <taxon>Agaricomycotina</taxon>
        <taxon>Agaricomycetes</taxon>
        <taxon>Agaricomycetidae</taxon>
        <taxon>Agaricales</taxon>
        <taxon>Marasmiineae</taxon>
        <taxon>Omphalotaceae</taxon>
        <taxon>Collybiopsis</taxon>
        <taxon>Collybiopsis luxurians</taxon>
    </lineage>
</organism>
<dbReference type="AlphaFoldDB" id="A0A0D0AW38"/>
<evidence type="ECO:0000313" key="2">
    <source>
        <dbReference type="EMBL" id="KIK54790.1"/>
    </source>
</evidence>
<dbReference type="InterPro" id="IPR009027">
    <property type="entry name" value="Ribosomal_bL9/RNase_H1_N"/>
</dbReference>
<dbReference type="Pfam" id="PF01693">
    <property type="entry name" value="Cauli_VI"/>
    <property type="match status" value="1"/>
</dbReference>
<name>A0A0D0AW38_9AGAR</name>
<keyword evidence="3" id="KW-1185">Reference proteome</keyword>
<sequence length="172" mass="17653">MSDICDQNPSGAIITLSDDQLNLLVARVMTGVFAAYHAQPQTSVGTNITNTVHSPEPLAAVVVPAVAPEVTPAPVTPAPAVSASPVPSSAPTSLATDMNQEPVCARCGYQAPEESWYVVTVGKAVGIFPDAAFAQSLILGVSGGSWKKYSSHANAQSAYQAAIASKIVCMVV</sequence>
<gene>
    <name evidence="2" type="ORF">GYMLUDRAFT_249298</name>
</gene>
<accession>A0A0D0AW38</accession>
<evidence type="ECO:0000313" key="3">
    <source>
        <dbReference type="Proteomes" id="UP000053593"/>
    </source>
</evidence>
<protein>
    <recommendedName>
        <fullName evidence="1">Ribonuclease H1 N-terminal domain-containing protein</fullName>
    </recommendedName>
</protein>
<proteinExistence type="predicted"/>
<reference evidence="2 3" key="1">
    <citation type="submission" date="2014-04" db="EMBL/GenBank/DDBJ databases">
        <title>Evolutionary Origins and Diversification of the Mycorrhizal Mutualists.</title>
        <authorList>
            <consortium name="DOE Joint Genome Institute"/>
            <consortium name="Mycorrhizal Genomics Consortium"/>
            <person name="Kohler A."/>
            <person name="Kuo A."/>
            <person name="Nagy L.G."/>
            <person name="Floudas D."/>
            <person name="Copeland A."/>
            <person name="Barry K.W."/>
            <person name="Cichocki N."/>
            <person name="Veneault-Fourrey C."/>
            <person name="LaButti K."/>
            <person name="Lindquist E.A."/>
            <person name="Lipzen A."/>
            <person name="Lundell T."/>
            <person name="Morin E."/>
            <person name="Murat C."/>
            <person name="Riley R."/>
            <person name="Ohm R."/>
            <person name="Sun H."/>
            <person name="Tunlid A."/>
            <person name="Henrissat B."/>
            <person name="Grigoriev I.V."/>
            <person name="Hibbett D.S."/>
            <person name="Martin F."/>
        </authorList>
    </citation>
    <scope>NUCLEOTIDE SEQUENCE [LARGE SCALE GENOMIC DNA]</scope>
    <source>
        <strain evidence="2 3">FD-317 M1</strain>
    </source>
</reference>
<dbReference type="OrthoDB" id="3270804at2759"/>
<dbReference type="Gene3D" id="3.40.970.10">
    <property type="entry name" value="Ribonuclease H1, N-terminal domain"/>
    <property type="match status" value="1"/>
</dbReference>
<dbReference type="InterPro" id="IPR011320">
    <property type="entry name" value="RNase_H1_N"/>
</dbReference>
<dbReference type="Proteomes" id="UP000053593">
    <property type="component" value="Unassembled WGS sequence"/>
</dbReference>